<evidence type="ECO:0000256" key="3">
    <source>
        <dbReference type="ARBA" id="ARBA00023082"/>
    </source>
</evidence>
<sequence length="204" mass="23137">GLSGLVEKPRGLPADAPAAEAASDDILREWELVQHAQALKESALADLYSSYYPRVYNYAFLQLGDIQAAEDLASEVMLKVLESIRNYRFRGTPFSAWVFRIARNRLIDLHRRRKRRGEVDLTQPLAAVQISPEVLAERALDRGQLHLALKYLTDEQRQVIVLKFIEGFDNASIARILRRSEGAVKSLQHRALNSLRRIMSGEGR</sequence>
<dbReference type="PANTHER" id="PTHR43133:SF57">
    <property type="entry name" value="RNA POLYMERASE SIGMA-70 FACTOR"/>
    <property type="match status" value="1"/>
</dbReference>
<dbReference type="InterPro" id="IPR013249">
    <property type="entry name" value="RNA_pol_sigma70_r4_t2"/>
</dbReference>
<keyword evidence="2" id="KW-0805">Transcription regulation</keyword>
<proteinExistence type="inferred from homology"/>
<dbReference type="InterPro" id="IPR013324">
    <property type="entry name" value="RNA_pol_sigma_r3/r4-like"/>
</dbReference>
<dbReference type="GO" id="GO:0006352">
    <property type="term" value="P:DNA-templated transcription initiation"/>
    <property type="evidence" value="ECO:0007669"/>
    <property type="project" value="InterPro"/>
</dbReference>
<feature type="domain" description="RNA polymerase sigma-70 region 2" evidence="5">
    <location>
        <begin position="47"/>
        <end position="116"/>
    </location>
</feature>
<dbReference type="Gene3D" id="1.10.1740.10">
    <property type="match status" value="1"/>
</dbReference>
<feature type="domain" description="RNA polymerase sigma factor 70 region 4 type 2" evidence="6">
    <location>
        <begin position="143"/>
        <end position="194"/>
    </location>
</feature>
<name>X0WSS7_9ZZZZ</name>
<protein>
    <recommendedName>
        <fullName evidence="8">Sigma-70 family RNA polymerase sigma factor</fullName>
    </recommendedName>
</protein>
<evidence type="ECO:0000259" key="5">
    <source>
        <dbReference type="Pfam" id="PF04542"/>
    </source>
</evidence>
<evidence type="ECO:0000256" key="4">
    <source>
        <dbReference type="ARBA" id="ARBA00023163"/>
    </source>
</evidence>
<evidence type="ECO:0000313" key="7">
    <source>
        <dbReference type="EMBL" id="GAG15766.1"/>
    </source>
</evidence>
<dbReference type="InterPro" id="IPR013325">
    <property type="entry name" value="RNA_pol_sigma_r2"/>
</dbReference>
<accession>X0WSS7</accession>
<dbReference type="InterPro" id="IPR014284">
    <property type="entry name" value="RNA_pol_sigma-70_dom"/>
</dbReference>
<dbReference type="InterPro" id="IPR007627">
    <property type="entry name" value="RNA_pol_sigma70_r2"/>
</dbReference>
<comment type="similarity">
    <text evidence="1">Belongs to the sigma-70 factor family. ECF subfamily.</text>
</comment>
<dbReference type="GO" id="GO:0016987">
    <property type="term" value="F:sigma factor activity"/>
    <property type="evidence" value="ECO:0007669"/>
    <property type="project" value="UniProtKB-KW"/>
</dbReference>
<dbReference type="Pfam" id="PF08281">
    <property type="entry name" value="Sigma70_r4_2"/>
    <property type="match status" value="1"/>
</dbReference>
<feature type="non-terminal residue" evidence="7">
    <location>
        <position position="1"/>
    </location>
</feature>
<dbReference type="AlphaFoldDB" id="X0WSS7"/>
<dbReference type="Gene3D" id="1.10.10.10">
    <property type="entry name" value="Winged helix-like DNA-binding domain superfamily/Winged helix DNA-binding domain"/>
    <property type="match status" value="1"/>
</dbReference>
<comment type="caution">
    <text evidence="7">The sequence shown here is derived from an EMBL/GenBank/DDBJ whole genome shotgun (WGS) entry which is preliminary data.</text>
</comment>
<dbReference type="PANTHER" id="PTHR43133">
    <property type="entry name" value="RNA POLYMERASE ECF-TYPE SIGMA FACTO"/>
    <property type="match status" value="1"/>
</dbReference>
<dbReference type="SUPFAM" id="SSF88659">
    <property type="entry name" value="Sigma3 and sigma4 domains of RNA polymerase sigma factors"/>
    <property type="match status" value="1"/>
</dbReference>
<keyword evidence="3" id="KW-0731">Sigma factor</keyword>
<dbReference type="InterPro" id="IPR039425">
    <property type="entry name" value="RNA_pol_sigma-70-like"/>
</dbReference>
<evidence type="ECO:0000256" key="2">
    <source>
        <dbReference type="ARBA" id="ARBA00023015"/>
    </source>
</evidence>
<evidence type="ECO:0000256" key="1">
    <source>
        <dbReference type="ARBA" id="ARBA00010641"/>
    </source>
</evidence>
<evidence type="ECO:0008006" key="8">
    <source>
        <dbReference type="Google" id="ProtNLM"/>
    </source>
</evidence>
<gene>
    <name evidence="7" type="ORF">S01H1_57935</name>
</gene>
<dbReference type="SUPFAM" id="SSF88946">
    <property type="entry name" value="Sigma2 domain of RNA polymerase sigma factors"/>
    <property type="match status" value="1"/>
</dbReference>
<dbReference type="EMBL" id="BARS01037813">
    <property type="protein sequence ID" value="GAG15766.1"/>
    <property type="molecule type" value="Genomic_DNA"/>
</dbReference>
<dbReference type="GO" id="GO:0003677">
    <property type="term" value="F:DNA binding"/>
    <property type="evidence" value="ECO:0007669"/>
    <property type="project" value="InterPro"/>
</dbReference>
<dbReference type="NCBIfam" id="TIGR02937">
    <property type="entry name" value="sigma70-ECF"/>
    <property type="match status" value="1"/>
</dbReference>
<dbReference type="InterPro" id="IPR036388">
    <property type="entry name" value="WH-like_DNA-bd_sf"/>
</dbReference>
<dbReference type="CDD" id="cd06171">
    <property type="entry name" value="Sigma70_r4"/>
    <property type="match status" value="1"/>
</dbReference>
<dbReference type="Pfam" id="PF04542">
    <property type="entry name" value="Sigma70_r2"/>
    <property type="match status" value="1"/>
</dbReference>
<evidence type="ECO:0000259" key="6">
    <source>
        <dbReference type="Pfam" id="PF08281"/>
    </source>
</evidence>
<reference evidence="7" key="1">
    <citation type="journal article" date="2014" name="Front. Microbiol.">
        <title>High frequency of phylogenetically diverse reductive dehalogenase-homologous genes in deep subseafloor sedimentary metagenomes.</title>
        <authorList>
            <person name="Kawai M."/>
            <person name="Futagami T."/>
            <person name="Toyoda A."/>
            <person name="Takaki Y."/>
            <person name="Nishi S."/>
            <person name="Hori S."/>
            <person name="Arai W."/>
            <person name="Tsubouchi T."/>
            <person name="Morono Y."/>
            <person name="Uchiyama I."/>
            <person name="Ito T."/>
            <person name="Fujiyama A."/>
            <person name="Inagaki F."/>
            <person name="Takami H."/>
        </authorList>
    </citation>
    <scope>NUCLEOTIDE SEQUENCE</scope>
    <source>
        <strain evidence="7">Expedition CK06-06</strain>
    </source>
</reference>
<keyword evidence="4" id="KW-0804">Transcription</keyword>
<organism evidence="7">
    <name type="scientific">marine sediment metagenome</name>
    <dbReference type="NCBI Taxonomy" id="412755"/>
    <lineage>
        <taxon>unclassified sequences</taxon>
        <taxon>metagenomes</taxon>
        <taxon>ecological metagenomes</taxon>
    </lineage>
</organism>